<evidence type="ECO:0000313" key="7">
    <source>
        <dbReference type="Proteomes" id="UP001165653"/>
    </source>
</evidence>
<feature type="chain" id="PRO_5046232228" description="Glycosyl hydrolases family 39 N-terminal catalytic domain-containing protein" evidence="4">
    <location>
        <begin position="19"/>
        <end position="552"/>
    </location>
</feature>
<organism evidence="6 7">
    <name type="scientific">Luteolibacter rhizosphaerae</name>
    <dbReference type="NCBI Taxonomy" id="2989719"/>
    <lineage>
        <taxon>Bacteria</taxon>
        <taxon>Pseudomonadati</taxon>
        <taxon>Verrucomicrobiota</taxon>
        <taxon>Verrucomicrobiia</taxon>
        <taxon>Verrucomicrobiales</taxon>
        <taxon>Verrucomicrobiaceae</taxon>
        <taxon>Luteolibacter</taxon>
    </lineage>
</organism>
<reference evidence="6" key="1">
    <citation type="submission" date="2022-10" db="EMBL/GenBank/DDBJ databases">
        <title>Luteolibacter sp. GHJ8, whole genome shotgun sequencing project.</title>
        <authorList>
            <person name="Zhao G."/>
            <person name="Shen L."/>
        </authorList>
    </citation>
    <scope>NUCLEOTIDE SEQUENCE</scope>
    <source>
        <strain evidence="6">GHJ8</strain>
    </source>
</reference>
<comment type="similarity">
    <text evidence="1">Belongs to the glycosyl hydrolase 39 family.</text>
</comment>
<dbReference type="PANTHER" id="PTHR12631:SF8">
    <property type="entry name" value="ALPHA-L-IDURONIDASE"/>
    <property type="match status" value="1"/>
</dbReference>
<gene>
    <name evidence="6" type="ORF">OJ996_04800</name>
</gene>
<dbReference type="InterPro" id="IPR049166">
    <property type="entry name" value="GH39_cat"/>
</dbReference>
<sequence>MTSIKTLALLLLSGSAMAESFPVTIRVDVERPGAELKPIWRFFGADEPNYAYMKHGDELLGHLGSMKPKEVFFRAHSLLVTGDGTPALKWGSTNAYTEDAQGNPVYDWTIVDRIFDTYLKNGVRPYVQIGFMPQALSAKPEPYRHHWTPLAKYDDIYTGWTYPPKDWAKWEDLVYQWAKHSAEKYGKEEVLKWYWQTWNEPNIGYWRGTRDEFFKLHDHAIRAVRRAIPDAKVGGPDLAGGAGGDFLRAFLDHCIKGKNKATSETGTPIDFISFHAKGQPKDINGRVQMGISSQLRDIDGAFAVIARYPELRDTPIVIGESDPEGCAACQGPNLAYRNGTMYSSYTAASFPRKLDLADKHGVNLEGALTWAFEFEDQPYFAGFRSLATNGIDKPVLNVFRMFSKMSGSRLPVSSDSAVSLPDMLRSGVRGKPDVSALAAADGKKITVLAWHYHDDDLRGPDAELRIDLLGAPKGVPKVKRYLVDETHSNSFTAWQAMGSPQTPTAQQIADLEEACKLVELKEEPRFIEEEKLSAVLLTLPRQGVTLLELEWE</sequence>
<keyword evidence="7" id="KW-1185">Reference proteome</keyword>
<dbReference type="EMBL" id="JAPDDR010000002">
    <property type="protein sequence ID" value="MCW1912878.1"/>
    <property type="molecule type" value="Genomic_DNA"/>
</dbReference>
<dbReference type="InterPro" id="IPR051923">
    <property type="entry name" value="Glycosyl_Hydrolase_39"/>
</dbReference>
<dbReference type="InterPro" id="IPR017853">
    <property type="entry name" value="GH"/>
</dbReference>
<keyword evidence="2" id="KW-0378">Hydrolase</keyword>
<dbReference type="Gene3D" id="3.20.20.80">
    <property type="entry name" value="Glycosidases"/>
    <property type="match status" value="1"/>
</dbReference>
<feature type="domain" description="Glycosyl hydrolases family 39 N-terminal catalytic" evidence="5">
    <location>
        <begin position="24"/>
        <end position="516"/>
    </location>
</feature>
<name>A0ABT3FZ66_9BACT</name>
<dbReference type="SUPFAM" id="SSF51011">
    <property type="entry name" value="Glycosyl hydrolase domain"/>
    <property type="match status" value="1"/>
</dbReference>
<dbReference type="SUPFAM" id="SSF51445">
    <property type="entry name" value="(Trans)glycosidases"/>
    <property type="match status" value="1"/>
</dbReference>
<feature type="signal peptide" evidence="4">
    <location>
        <begin position="1"/>
        <end position="18"/>
    </location>
</feature>
<dbReference type="Proteomes" id="UP001165653">
    <property type="component" value="Unassembled WGS sequence"/>
</dbReference>
<evidence type="ECO:0000256" key="4">
    <source>
        <dbReference type="SAM" id="SignalP"/>
    </source>
</evidence>
<dbReference type="PRINTS" id="PR00745">
    <property type="entry name" value="GLHYDRLASE39"/>
</dbReference>
<evidence type="ECO:0000256" key="2">
    <source>
        <dbReference type="ARBA" id="ARBA00022801"/>
    </source>
</evidence>
<keyword evidence="3" id="KW-0326">Glycosidase</keyword>
<evidence type="ECO:0000259" key="5">
    <source>
        <dbReference type="Pfam" id="PF01229"/>
    </source>
</evidence>
<accession>A0ABT3FZ66</accession>
<keyword evidence="4" id="KW-0732">Signal</keyword>
<dbReference type="InterPro" id="IPR000514">
    <property type="entry name" value="Glyco_hydro_39"/>
</dbReference>
<proteinExistence type="inferred from homology"/>
<comment type="caution">
    <text evidence="6">The sequence shown here is derived from an EMBL/GenBank/DDBJ whole genome shotgun (WGS) entry which is preliminary data.</text>
</comment>
<protein>
    <recommendedName>
        <fullName evidence="5">Glycosyl hydrolases family 39 N-terminal catalytic domain-containing protein</fullName>
    </recommendedName>
</protein>
<evidence type="ECO:0000313" key="6">
    <source>
        <dbReference type="EMBL" id="MCW1912878.1"/>
    </source>
</evidence>
<dbReference type="Pfam" id="PF01229">
    <property type="entry name" value="Glyco_hydro_39"/>
    <property type="match status" value="1"/>
</dbReference>
<dbReference type="Gene3D" id="2.60.40.1500">
    <property type="entry name" value="Glycosyl hydrolase domain, family 39"/>
    <property type="match status" value="1"/>
</dbReference>
<evidence type="ECO:0000256" key="1">
    <source>
        <dbReference type="ARBA" id="ARBA00008875"/>
    </source>
</evidence>
<dbReference type="RefSeq" id="WP_264511742.1">
    <property type="nucleotide sequence ID" value="NZ_JAPDDR010000002.1"/>
</dbReference>
<dbReference type="PANTHER" id="PTHR12631">
    <property type="entry name" value="ALPHA-L-IDURONIDASE"/>
    <property type="match status" value="1"/>
</dbReference>
<evidence type="ECO:0000256" key="3">
    <source>
        <dbReference type="ARBA" id="ARBA00023295"/>
    </source>
</evidence>